<dbReference type="AlphaFoldDB" id="A0A5C5Z1L1"/>
<organism evidence="1 2">
    <name type="scientific">Novipirellula herctigrandis</name>
    <dbReference type="NCBI Taxonomy" id="2527986"/>
    <lineage>
        <taxon>Bacteria</taxon>
        <taxon>Pseudomonadati</taxon>
        <taxon>Planctomycetota</taxon>
        <taxon>Planctomycetia</taxon>
        <taxon>Pirellulales</taxon>
        <taxon>Pirellulaceae</taxon>
        <taxon>Novipirellula</taxon>
    </lineage>
</organism>
<proteinExistence type="predicted"/>
<evidence type="ECO:0000313" key="1">
    <source>
        <dbReference type="EMBL" id="TWT81272.1"/>
    </source>
</evidence>
<evidence type="ECO:0000313" key="2">
    <source>
        <dbReference type="Proteomes" id="UP000315010"/>
    </source>
</evidence>
<dbReference type="Proteomes" id="UP000315010">
    <property type="component" value="Unassembled WGS sequence"/>
</dbReference>
<reference evidence="1 2" key="1">
    <citation type="submission" date="2019-02" db="EMBL/GenBank/DDBJ databases">
        <title>Deep-cultivation of Planctomycetes and their phenomic and genomic characterization uncovers novel biology.</title>
        <authorList>
            <person name="Wiegand S."/>
            <person name="Jogler M."/>
            <person name="Boedeker C."/>
            <person name="Pinto D."/>
            <person name="Vollmers J."/>
            <person name="Rivas-Marin E."/>
            <person name="Kohn T."/>
            <person name="Peeters S.H."/>
            <person name="Heuer A."/>
            <person name="Rast P."/>
            <person name="Oberbeckmann S."/>
            <person name="Bunk B."/>
            <person name="Jeske O."/>
            <person name="Meyerdierks A."/>
            <person name="Storesund J.E."/>
            <person name="Kallscheuer N."/>
            <person name="Luecker S."/>
            <person name="Lage O.M."/>
            <person name="Pohl T."/>
            <person name="Merkel B.J."/>
            <person name="Hornburger P."/>
            <person name="Mueller R.-W."/>
            <person name="Bruemmer F."/>
            <person name="Labrenz M."/>
            <person name="Spormann A.M."/>
            <person name="Op Den Camp H."/>
            <person name="Overmann J."/>
            <person name="Amann R."/>
            <person name="Jetten M.S.M."/>
            <person name="Mascher T."/>
            <person name="Medema M.H."/>
            <person name="Devos D.P."/>
            <person name="Kaster A.-K."/>
            <person name="Ovreas L."/>
            <person name="Rohde M."/>
            <person name="Galperin M.Y."/>
            <person name="Jogler C."/>
        </authorList>
    </citation>
    <scope>NUCLEOTIDE SEQUENCE [LARGE SCALE GENOMIC DNA]</scope>
    <source>
        <strain evidence="1 2">CA13</strain>
    </source>
</reference>
<name>A0A5C5Z1L1_9BACT</name>
<dbReference type="EMBL" id="SJPJ01000001">
    <property type="protein sequence ID" value="TWT81272.1"/>
    <property type="molecule type" value="Genomic_DNA"/>
</dbReference>
<gene>
    <name evidence="1" type="ORF">CA13_27230</name>
</gene>
<comment type="caution">
    <text evidence="1">The sequence shown here is derived from an EMBL/GenBank/DDBJ whole genome shotgun (WGS) entry which is preliminary data.</text>
</comment>
<keyword evidence="2" id="KW-1185">Reference proteome</keyword>
<protein>
    <submittedName>
        <fullName evidence="1">Uncharacterized protein</fullName>
    </submittedName>
</protein>
<sequence length="86" mass="9462">MAGGDSQRADWPVGPIPQIEKSTAEATLFVMTLGSIVLQARTLSQFIDVAERLVRIDSITFIVRELEQIQSECRDNQAVSSLSLVN</sequence>
<accession>A0A5C5Z1L1</accession>